<dbReference type="Gene3D" id="2.60.120.620">
    <property type="entry name" value="q2cbj1_9rhob like domain"/>
    <property type="match status" value="1"/>
</dbReference>
<dbReference type="SUPFAM" id="SSF51197">
    <property type="entry name" value="Clavaminate synthase-like"/>
    <property type="match status" value="1"/>
</dbReference>
<proteinExistence type="predicted"/>
<protein>
    <submittedName>
        <fullName evidence="1">Uncharacterized protein</fullName>
    </submittedName>
</protein>
<organism evidence="1">
    <name type="scientific">marine metagenome</name>
    <dbReference type="NCBI Taxonomy" id="408172"/>
    <lineage>
        <taxon>unclassified sequences</taxon>
        <taxon>metagenomes</taxon>
        <taxon>ecological metagenomes</taxon>
    </lineage>
</organism>
<evidence type="ECO:0000313" key="1">
    <source>
        <dbReference type="EMBL" id="SVE34696.1"/>
    </source>
</evidence>
<gene>
    <name evidence="1" type="ORF">METZ01_LOCUS487550</name>
</gene>
<sequence>MDKRFIDAEFCEAQAGLSQHQIQQWQGQGFTFVRGLIPQALVSALIDIASDLFPSGGSEAAEHKRGFGSSGALVFPSSYFEFNEVTLHPNLLVVICQLLELDIHEIRLTQSDL</sequence>
<dbReference type="AlphaFoldDB" id="A0A383CQP4"/>
<reference evidence="1" key="1">
    <citation type="submission" date="2018-05" db="EMBL/GenBank/DDBJ databases">
        <authorList>
            <person name="Lanie J.A."/>
            <person name="Ng W.-L."/>
            <person name="Kazmierczak K.M."/>
            <person name="Andrzejewski T.M."/>
            <person name="Davidsen T.M."/>
            <person name="Wayne K.J."/>
            <person name="Tettelin H."/>
            <person name="Glass J.I."/>
            <person name="Rusch D."/>
            <person name="Podicherti R."/>
            <person name="Tsui H.-C.T."/>
            <person name="Winkler M.E."/>
        </authorList>
    </citation>
    <scope>NUCLEOTIDE SEQUENCE</scope>
</reference>
<dbReference type="EMBL" id="UINC01210989">
    <property type="protein sequence ID" value="SVE34696.1"/>
    <property type="molecule type" value="Genomic_DNA"/>
</dbReference>
<feature type="non-terminal residue" evidence="1">
    <location>
        <position position="113"/>
    </location>
</feature>
<name>A0A383CQP4_9ZZZZ</name>
<accession>A0A383CQP4</accession>